<protein>
    <submittedName>
        <fullName evidence="3">PaaI family thioesterase</fullName>
    </submittedName>
</protein>
<dbReference type="InterPro" id="IPR003736">
    <property type="entry name" value="PAAI_dom"/>
</dbReference>
<keyword evidence="4" id="KW-1185">Reference proteome</keyword>
<sequence>MKTLKMMIEDDFATSMGIEVVTICSGYAKLRMKVTEKHLNAGGVCHGGAIFTLADLAFAAAVDSHLKLTLSLNAMITYLKAAKPGYVYAEAVEVSNHEKIPYVEVSVRDEAGELIARLISSGYRKREDMDVSGLM</sequence>
<dbReference type="InterPro" id="IPR052723">
    <property type="entry name" value="Acyl-CoA_thioesterase_PaaI"/>
</dbReference>
<dbReference type="Gene3D" id="3.10.129.10">
    <property type="entry name" value="Hotdog Thioesterase"/>
    <property type="match status" value="1"/>
</dbReference>
<dbReference type="EMBL" id="JANRHJ010000007">
    <property type="protein sequence ID" value="MCR8873761.1"/>
    <property type="molecule type" value="Genomic_DNA"/>
</dbReference>
<name>A0AAW5N5P0_9BACT</name>
<organism evidence="3 4">
    <name type="scientific">Phocaeicola barnesiae</name>
    <dbReference type="NCBI Taxonomy" id="376804"/>
    <lineage>
        <taxon>Bacteria</taxon>
        <taxon>Pseudomonadati</taxon>
        <taxon>Bacteroidota</taxon>
        <taxon>Bacteroidia</taxon>
        <taxon>Bacteroidales</taxon>
        <taxon>Bacteroidaceae</taxon>
        <taxon>Phocaeicola</taxon>
    </lineage>
</organism>
<evidence type="ECO:0000313" key="3">
    <source>
        <dbReference type="EMBL" id="MCR8873761.1"/>
    </source>
</evidence>
<reference evidence="3 4" key="1">
    <citation type="submission" date="2022-08" db="EMBL/GenBank/DDBJ databases">
        <authorList>
            <person name="Zeman M."/>
            <person name="Kubasova T."/>
        </authorList>
    </citation>
    <scope>NUCLEOTIDE SEQUENCE [LARGE SCALE GENOMIC DNA]</scope>
    <source>
        <strain evidence="3 4">ET62</strain>
    </source>
</reference>
<keyword evidence="1" id="KW-0378">Hydrolase</keyword>
<comment type="caution">
    <text evidence="3">The sequence shown here is derived from an EMBL/GenBank/DDBJ whole genome shotgun (WGS) entry which is preliminary data.</text>
</comment>
<evidence type="ECO:0000259" key="2">
    <source>
        <dbReference type="Pfam" id="PF03061"/>
    </source>
</evidence>
<dbReference type="RefSeq" id="WP_022339523.1">
    <property type="nucleotide sequence ID" value="NZ_CALULB010000003.1"/>
</dbReference>
<dbReference type="AlphaFoldDB" id="A0AAW5N5P0"/>
<dbReference type="InterPro" id="IPR006683">
    <property type="entry name" value="Thioestr_dom"/>
</dbReference>
<dbReference type="InterPro" id="IPR029069">
    <property type="entry name" value="HotDog_dom_sf"/>
</dbReference>
<dbReference type="PANTHER" id="PTHR42856">
    <property type="entry name" value="ACYL-COENZYME A THIOESTERASE PAAI"/>
    <property type="match status" value="1"/>
</dbReference>
<feature type="domain" description="Thioesterase" evidence="2">
    <location>
        <begin position="42"/>
        <end position="115"/>
    </location>
</feature>
<dbReference type="PANTHER" id="PTHR42856:SF1">
    <property type="entry name" value="ACYL-COENZYME A THIOESTERASE PAAI"/>
    <property type="match status" value="1"/>
</dbReference>
<accession>A0AAW5N5P0</accession>
<dbReference type="Proteomes" id="UP001204579">
    <property type="component" value="Unassembled WGS sequence"/>
</dbReference>
<evidence type="ECO:0000313" key="4">
    <source>
        <dbReference type="Proteomes" id="UP001204579"/>
    </source>
</evidence>
<dbReference type="NCBIfam" id="TIGR00369">
    <property type="entry name" value="unchar_dom_1"/>
    <property type="match status" value="1"/>
</dbReference>
<dbReference type="GO" id="GO:0016289">
    <property type="term" value="F:acyl-CoA hydrolase activity"/>
    <property type="evidence" value="ECO:0007669"/>
    <property type="project" value="TreeGrafter"/>
</dbReference>
<dbReference type="CDD" id="cd03443">
    <property type="entry name" value="PaaI_thioesterase"/>
    <property type="match status" value="1"/>
</dbReference>
<dbReference type="Pfam" id="PF03061">
    <property type="entry name" value="4HBT"/>
    <property type="match status" value="1"/>
</dbReference>
<dbReference type="SUPFAM" id="SSF54637">
    <property type="entry name" value="Thioesterase/thiol ester dehydrase-isomerase"/>
    <property type="match status" value="1"/>
</dbReference>
<evidence type="ECO:0000256" key="1">
    <source>
        <dbReference type="ARBA" id="ARBA00022801"/>
    </source>
</evidence>
<gene>
    <name evidence="3" type="ORF">NW209_07015</name>
</gene>
<proteinExistence type="predicted"/>